<sequence>MKGLWFLFLACMLLGNTRNIEIRPSVLPKGIKIKILDQKELNYGTIGELGFSEISDLAYDSTAKRLYMLSDEGKLFVFKARFGNVVEQFEPVGAARIRKKGGKPFRKWARDTEGMTIDKEGRLLISFEGKAKIGWFHKDLDKMGERIRKYTLPKVLRDTKNYRSKNKSLEALAWHPKYGILTVAEWPLKREPKKRQTVYALNGRQWHFKAEPEARSAVSAIEVTDEGNLLVLERSFTGLFDPFVVTLKKVYLDGCSRNGMCRTEVLAKMNSHRGWQVDNFEGLARVGKHRYMMVSDDNDNFYQRTLLIYFEVLP</sequence>
<proteinExistence type="predicted"/>
<dbReference type="Pfam" id="PF13449">
    <property type="entry name" value="Phytase-like"/>
    <property type="match status" value="1"/>
</dbReference>
<evidence type="ECO:0000259" key="1">
    <source>
        <dbReference type="Pfam" id="PF13449"/>
    </source>
</evidence>
<dbReference type="InterPro" id="IPR027372">
    <property type="entry name" value="Phytase-like_dom"/>
</dbReference>
<evidence type="ECO:0000313" key="2">
    <source>
        <dbReference type="EMBL" id="SFV90335.1"/>
    </source>
</evidence>
<dbReference type="SUPFAM" id="SSF101898">
    <property type="entry name" value="NHL repeat"/>
    <property type="match status" value="1"/>
</dbReference>
<feature type="domain" description="Phytase-like" evidence="1">
    <location>
        <begin position="51"/>
        <end position="298"/>
    </location>
</feature>
<protein>
    <submittedName>
        <fullName evidence="2">Bll0177 protein</fullName>
    </submittedName>
</protein>
<name>A0A1W1E8N7_9ZZZZ</name>
<organism evidence="2">
    <name type="scientific">hydrothermal vent metagenome</name>
    <dbReference type="NCBI Taxonomy" id="652676"/>
    <lineage>
        <taxon>unclassified sequences</taxon>
        <taxon>metagenomes</taxon>
        <taxon>ecological metagenomes</taxon>
    </lineage>
</organism>
<reference evidence="2" key="1">
    <citation type="submission" date="2016-10" db="EMBL/GenBank/DDBJ databases">
        <authorList>
            <person name="de Groot N.N."/>
        </authorList>
    </citation>
    <scope>NUCLEOTIDE SEQUENCE</scope>
</reference>
<dbReference type="InterPro" id="IPR014567">
    <property type="entry name" value="UCP031900"/>
</dbReference>
<gene>
    <name evidence="2" type="ORF">MNB_SV-4-369</name>
</gene>
<dbReference type="EMBL" id="FPIB01000013">
    <property type="protein sequence ID" value="SFV90335.1"/>
    <property type="molecule type" value="Genomic_DNA"/>
</dbReference>
<accession>A0A1W1E8N7</accession>
<dbReference type="PIRSF" id="PIRSF031900">
    <property type="entry name" value="UCP031900"/>
    <property type="match status" value="1"/>
</dbReference>
<dbReference type="AlphaFoldDB" id="A0A1W1E8N7"/>